<evidence type="ECO:0000256" key="14">
    <source>
        <dbReference type="SAM" id="Phobius"/>
    </source>
</evidence>
<dbReference type="SMART" id="SM00369">
    <property type="entry name" value="LRR_TYP"/>
    <property type="match status" value="4"/>
</dbReference>
<keyword evidence="6 15" id="KW-0732">Signal</keyword>
<dbReference type="InterPro" id="IPR003591">
    <property type="entry name" value="Leu-rich_rpt_typical-subtyp"/>
</dbReference>
<feature type="region of interest" description="Disordered" evidence="13">
    <location>
        <begin position="704"/>
        <end position="767"/>
    </location>
</feature>
<organism evidence="17 18">
    <name type="scientific">Macrostomum lignano</name>
    <dbReference type="NCBI Taxonomy" id="282301"/>
    <lineage>
        <taxon>Eukaryota</taxon>
        <taxon>Metazoa</taxon>
        <taxon>Spiralia</taxon>
        <taxon>Lophotrochozoa</taxon>
        <taxon>Platyhelminthes</taxon>
        <taxon>Rhabditophora</taxon>
        <taxon>Macrostomorpha</taxon>
        <taxon>Macrostomida</taxon>
        <taxon>Macrostomidae</taxon>
        <taxon>Macrostomum</taxon>
    </lineage>
</organism>
<evidence type="ECO:0000256" key="9">
    <source>
        <dbReference type="ARBA" id="ARBA00023065"/>
    </source>
</evidence>
<keyword evidence="4" id="KW-0433">Leucine-rich repeat</keyword>
<proteinExistence type="predicted"/>
<comment type="caution">
    <text evidence="17">The sequence shown here is derived from an EMBL/GenBank/DDBJ whole genome shotgun (WGS) entry which is preliminary data.</text>
</comment>
<feature type="compositionally biased region" description="Pro residues" evidence="13">
    <location>
        <begin position="618"/>
        <end position="631"/>
    </location>
</feature>
<dbReference type="InterPro" id="IPR001611">
    <property type="entry name" value="Leu-rich_rpt"/>
</dbReference>
<dbReference type="Proteomes" id="UP000215902">
    <property type="component" value="Unassembled WGS sequence"/>
</dbReference>
<dbReference type="InterPro" id="IPR051432">
    <property type="entry name" value="KCNMA1_auxiliary"/>
</dbReference>
<evidence type="ECO:0000256" key="1">
    <source>
        <dbReference type="ARBA" id="ARBA00004162"/>
    </source>
</evidence>
<dbReference type="EMBL" id="NIVC01001650">
    <property type="protein sequence ID" value="PAA65467.1"/>
    <property type="molecule type" value="Genomic_DNA"/>
</dbReference>
<dbReference type="GO" id="GO:0005886">
    <property type="term" value="C:plasma membrane"/>
    <property type="evidence" value="ECO:0007669"/>
    <property type="project" value="UniProtKB-SubCell"/>
</dbReference>
<accession>A0A267EX13</accession>
<evidence type="ECO:0000256" key="12">
    <source>
        <dbReference type="ARBA" id="ARBA00023303"/>
    </source>
</evidence>
<dbReference type="SUPFAM" id="SSF52058">
    <property type="entry name" value="L domain-like"/>
    <property type="match status" value="1"/>
</dbReference>
<evidence type="ECO:0000313" key="18">
    <source>
        <dbReference type="Proteomes" id="UP000215902"/>
    </source>
</evidence>
<keyword evidence="5 14" id="KW-0812">Transmembrane</keyword>
<dbReference type="STRING" id="282301.A0A267EX13"/>
<evidence type="ECO:0008006" key="19">
    <source>
        <dbReference type="Google" id="ProtNLM"/>
    </source>
</evidence>
<evidence type="ECO:0000313" key="16">
    <source>
        <dbReference type="EMBL" id="PAA51418.1"/>
    </source>
</evidence>
<evidence type="ECO:0000256" key="8">
    <source>
        <dbReference type="ARBA" id="ARBA00022989"/>
    </source>
</evidence>
<dbReference type="Gene3D" id="3.80.10.10">
    <property type="entry name" value="Ribonuclease Inhibitor"/>
    <property type="match status" value="2"/>
</dbReference>
<dbReference type="InterPro" id="IPR032675">
    <property type="entry name" value="LRR_dom_sf"/>
</dbReference>
<dbReference type="GO" id="GO:0034220">
    <property type="term" value="P:monoatomic ion transmembrane transport"/>
    <property type="evidence" value="ECO:0007669"/>
    <property type="project" value="UniProtKB-KW"/>
</dbReference>
<sequence length="809" mass="88529">MRPETLLPLLLLLLLPPVAVGCPWRFCHSVQVKNIRSSSGGGDYRMLTAHECRPSNNFPERCHLHETAYQPDRVLNFTMRRAQLSEAPLSGFCQFDQLSGLDLAENLIAEFRYPAGQLSDRPGCLSRLRWLSLRANRLREADISQFLRLPGLEQLDLSDNRQLESLYLSEALQSQSGRSSAALKTILASRCRIKQVDISLVRLPSLQDIDLSYNRVSRVTDRLRWRWTPDKVAAIAAERNWRRTQDPNYYARLSVQLVQNRIGPEAFADGRTLWGLPVPSLDSDSDAATDAVVNALKLYRDAFRSFLYIDNTDSTVTCDCRLLSAWSFLRRVHRDPDEFSRRNALSLAYWLRLRCDPTSLPGGGYVSRKNITSLADTDLRCEHTDDCPTGCGCTERVMPSELTLKCRGAGLSALPRRLPASVHPVRYNLLLADNRISSLKFAGKLANASLVQRIDLSRNRITAATDFAPLAAFTSLHWLNLSGNPLLSLPPSLLNLASAGRATPPRVDLGASVTVRCSCSQLEPDAWERQRRLLGDGIRGLRCFGAQGEPEPPAEFRLRKCVQRPNTTNSVVVREQQIVDQSVILWAGIGSVLLFLLALVAVVFAVLRYRRSQDTPDKAPPTSPPLQPPSTQPMAAMQGQLPMLWGSAGGCVSPDYVPPGGCGSPYDSMTALPRYARDPASASASALFLLRGGVCADANPAGGSANFPVAGRLGQEDDSDDFSSEDEGAGCGAPSGSDPAIAGARCPLHRPDSWRGAGDQRRGGGRLPATRLLVERELLLPPPLPPRTQPLLQGHVLGGSAAVTLTTDV</sequence>
<evidence type="ECO:0000256" key="10">
    <source>
        <dbReference type="ARBA" id="ARBA00023136"/>
    </source>
</evidence>
<dbReference type="PANTHER" id="PTHR46473">
    <property type="entry name" value="GH08155P"/>
    <property type="match status" value="1"/>
</dbReference>
<comment type="subcellular location">
    <subcellularLocation>
        <location evidence="1">Cell membrane</location>
        <topology evidence="1">Single-pass membrane protein</topology>
    </subcellularLocation>
</comment>
<reference evidence="17 18" key="1">
    <citation type="submission" date="2017-06" db="EMBL/GenBank/DDBJ databases">
        <title>A platform for efficient transgenesis in Macrostomum lignano, a flatworm model organism for stem cell research.</title>
        <authorList>
            <person name="Berezikov E."/>
        </authorList>
    </citation>
    <scope>NUCLEOTIDE SEQUENCE [LARGE SCALE GENOMIC DNA]</scope>
    <source>
        <strain evidence="17">DV1</strain>
        <tissue evidence="17">Whole organism</tissue>
    </source>
</reference>
<feature type="transmembrane region" description="Helical" evidence="14">
    <location>
        <begin position="583"/>
        <end position="607"/>
    </location>
</feature>
<dbReference type="AlphaFoldDB" id="A0A267EX13"/>
<dbReference type="PROSITE" id="PS51257">
    <property type="entry name" value="PROKAR_LIPOPROTEIN"/>
    <property type="match status" value="1"/>
</dbReference>
<feature type="compositionally biased region" description="Basic and acidic residues" evidence="13">
    <location>
        <begin position="749"/>
        <end position="762"/>
    </location>
</feature>
<evidence type="ECO:0000313" key="17">
    <source>
        <dbReference type="EMBL" id="PAA65467.1"/>
    </source>
</evidence>
<name>A0A267EX13_9PLAT</name>
<evidence type="ECO:0000256" key="6">
    <source>
        <dbReference type="ARBA" id="ARBA00022729"/>
    </source>
</evidence>
<evidence type="ECO:0000256" key="4">
    <source>
        <dbReference type="ARBA" id="ARBA00022614"/>
    </source>
</evidence>
<dbReference type="Pfam" id="PF00560">
    <property type="entry name" value="LRR_1"/>
    <property type="match status" value="1"/>
</dbReference>
<evidence type="ECO:0000256" key="2">
    <source>
        <dbReference type="ARBA" id="ARBA00022448"/>
    </source>
</evidence>
<feature type="compositionally biased region" description="Acidic residues" evidence="13">
    <location>
        <begin position="716"/>
        <end position="728"/>
    </location>
</feature>
<dbReference type="PROSITE" id="PS51450">
    <property type="entry name" value="LRR"/>
    <property type="match status" value="1"/>
</dbReference>
<evidence type="ECO:0000256" key="15">
    <source>
        <dbReference type="SAM" id="SignalP"/>
    </source>
</evidence>
<protein>
    <recommendedName>
        <fullName evidence="19">LRRCT domain-containing protein</fullName>
    </recommendedName>
</protein>
<keyword evidence="3" id="KW-1003">Cell membrane</keyword>
<keyword evidence="8 14" id="KW-1133">Transmembrane helix</keyword>
<keyword evidence="2" id="KW-0813">Transport</keyword>
<evidence type="ECO:0000256" key="13">
    <source>
        <dbReference type="SAM" id="MobiDB-lite"/>
    </source>
</evidence>
<dbReference type="EMBL" id="NIVC01003435">
    <property type="protein sequence ID" value="PAA51418.1"/>
    <property type="molecule type" value="Genomic_DNA"/>
</dbReference>
<evidence type="ECO:0000256" key="11">
    <source>
        <dbReference type="ARBA" id="ARBA00023157"/>
    </source>
</evidence>
<gene>
    <name evidence="17" type="ORF">BOX15_Mlig003707g1</name>
    <name evidence="16" type="ORF">BOX15_Mlig003707g3</name>
</gene>
<keyword evidence="7" id="KW-0677">Repeat</keyword>
<keyword evidence="10 14" id="KW-0472">Membrane</keyword>
<evidence type="ECO:0000256" key="5">
    <source>
        <dbReference type="ARBA" id="ARBA00022692"/>
    </source>
</evidence>
<keyword evidence="9" id="KW-0406">Ion transport</keyword>
<dbReference type="PANTHER" id="PTHR46473:SF10">
    <property type="entry name" value="LD45603P-RELATED"/>
    <property type="match status" value="1"/>
</dbReference>
<evidence type="ECO:0000256" key="7">
    <source>
        <dbReference type="ARBA" id="ARBA00022737"/>
    </source>
</evidence>
<keyword evidence="12" id="KW-0407">Ion channel</keyword>
<feature type="chain" id="PRO_5011916059" description="LRRCT domain-containing protein" evidence="15">
    <location>
        <begin position="22"/>
        <end position="809"/>
    </location>
</feature>
<dbReference type="OrthoDB" id="6044702at2759"/>
<evidence type="ECO:0000256" key="3">
    <source>
        <dbReference type="ARBA" id="ARBA00022475"/>
    </source>
</evidence>
<feature type="signal peptide" evidence="15">
    <location>
        <begin position="1"/>
        <end position="21"/>
    </location>
</feature>
<keyword evidence="11" id="KW-1015">Disulfide bond</keyword>
<feature type="region of interest" description="Disordered" evidence="13">
    <location>
        <begin position="613"/>
        <end position="633"/>
    </location>
</feature>
<keyword evidence="18" id="KW-1185">Reference proteome</keyword>